<dbReference type="AlphaFoldDB" id="A0A1M6EXY1"/>
<keyword evidence="1" id="KW-0732">Signal</keyword>
<keyword evidence="3" id="KW-1185">Reference proteome</keyword>
<evidence type="ECO:0008006" key="4">
    <source>
        <dbReference type="Google" id="ProtNLM"/>
    </source>
</evidence>
<gene>
    <name evidence="2" type="ORF">SAMN02745194_01322</name>
</gene>
<protein>
    <recommendedName>
        <fullName evidence="4">Alginate biosynthesis protein AlgF</fullName>
    </recommendedName>
</protein>
<dbReference type="STRING" id="198092.SAMN02745194_01322"/>
<name>A0A1M6EXY1_9PROT</name>
<evidence type="ECO:0000256" key="1">
    <source>
        <dbReference type="SAM" id="SignalP"/>
    </source>
</evidence>
<evidence type="ECO:0000313" key="3">
    <source>
        <dbReference type="Proteomes" id="UP000184387"/>
    </source>
</evidence>
<dbReference type="RefSeq" id="WP_086061956.1">
    <property type="nucleotide sequence ID" value="NZ_FQZF01000006.1"/>
</dbReference>
<proteinExistence type="predicted"/>
<sequence length="230" mass="23918">MPLLRSQLLQIGFVASLALAAGSGAAIAQPMLYEQRLPEGFAFVRIANGLPDSAVVRPDFGDAVTLGEGGADRVSPYYVAEDVARRPVKFQVTLGGATSEVQAPVAGGGLNTILLQREGDRVVATSITDKADYNQTRARVTFYNAVPGCAGGALALDPSGQSVFSGIAPNTGSTRSLNPTQAVVRASCATQRAAPLDLGRLQPGGLYSVWLMAPAGQPVSFIVHDRIAPR</sequence>
<dbReference type="Proteomes" id="UP000184387">
    <property type="component" value="Unassembled WGS sequence"/>
</dbReference>
<dbReference type="EMBL" id="FQZF01000006">
    <property type="protein sequence ID" value="SHI90266.1"/>
    <property type="molecule type" value="Genomic_DNA"/>
</dbReference>
<feature type="chain" id="PRO_5013087605" description="Alginate biosynthesis protein AlgF" evidence="1">
    <location>
        <begin position="21"/>
        <end position="230"/>
    </location>
</feature>
<feature type="signal peptide" evidence="1">
    <location>
        <begin position="1"/>
        <end position="20"/>
    </location>
</feature>
<evidence type="ECO:0000313" key="2">
    <source>
        <dbReference type="EMBL" id="SHI90266.1"/>
    </source>
</evidence>
<dbReference type="OrthoDB" id="8452874at2"/>
<organism evidence="2 3">
    <name type="scientific">Muricoccus roseus</name>
    <dbReference type="NCBI Taxonomy" id="198092"/>
    <lineage>
        <taxon>Bacteria</taxon>
        <taxon>Pseudomonadati</taxon>
        <taxon>Pseudomonadota</taxon>
        <taxon>Alphaproteobacteria</taxon>
        <taxon>Acetobacterales</taxon>
        <taxon>Roseomonadaceae</taxon>
        <taxon>Muricoccus</taxon>
    </lineage>
</organism>
<reference evidence="2 3" key="1">
    <citation type="submission" date="2016-11" db="EMBL/GenBank/DDBJ databases">
        <authorList>
            <person name="Jaros S."/>
            <person name="Januszkiewicz K."/>
            <person name="Wedrychowicz H."/>
        </authorList>
    </citation>
    <scope>NUCLEOTIDE SEQUENCE [LARGE SCALE GENOMIC DNA]</scope>
    <source>
        <strain evidence="2 3">DSM 14916</strain>
    </source>
</reference>
<accession>A0A1M6EXY1</accession>